<dbReference type="Gene3D" id="3.40.50.300">
    <property type="entry name" value="P-loop containing nucleotide triphosphate hydrolases"/>
    <property type="match status" value="2"/>
</dbReference>
<feature type="compositionally biased region" description="Basic and acidic residues" evidence="5">
    <location>
        <begin position="13"/>
        <end position="30"/>
    </location>
</feature>
<evidence type="ECO:0000256" key="1">
    <source>
        <dbReference type="ARBA" id="ARBA00010171"/>
    </source>
</evidence>
<dbReference type="EMBL" id="JAACJL010000016">
    <property type="protein sequence ID" value="KAF4619700.1"/>
    <property type="molecule type" value="Genomic_DNA"/>
</dbReference>
<dbReference type="AlphaFoldDB" id="A0A8H4QY51"/>
<proteinExistence type="inferred from homology"/>
<dbReference type="PANTHER" id="PTHR45916:SF1">
    <property type="entry name" value="STRUCTURAL MAINTENANCE OF CHROMOSOMES PROTEIN 5"/>
    <property type="match status" value="1"/>
</dbReference>
<sequence length="1246" mass="141983">MARRATAPLESSENVRVKSEKVKVKEEKNKGKTRARIEEDETEHAAVQGEDARAETGNNEEDTEENGSPRGSKRRRTNGEGDSAPSGSGSHEDNNEDLPRVKTLPRGEDGYIPGSIVRIKLQNFVTYDAVEFRPGPYLNMIIGPNGTGKSSISCAIALGLNFSPSVGSFLSFERETLLNILQILGRATELHSYVKHGASSGSIEIELKAPNNKRNIVIRRVLTANVKGSTFTINGASASGKEVTNKVGELNVQVGNLCSFLPQDRVSEFAAMSPYDLLKETQRAAGDENLTRWHKTLISAGSDLRLIQQKIKDEENSLRQMIERNEGIERDVQRYLERERIQFEIHLLEVLIPVAEYREIRVHYARLKRTQRKLLKKLTKLKEKNKPVVDLIKKLDSDLKDAEEERDRLKKSTQHKFKNLEKKDTDSNGLASVRRVMDELSDLKKTERSRQDQIANLEHKIVKERKNIQDAPVPDPEVDTQLRAELAQLQVNNQAYTNRRTTYNEEMRDLTNQRARLVVELEGAEKEMVKLNNVDNQKLAKVRSMDPTTCEAIEWLRNNRSLFKMDVFETPIMRLDINNRKYTDAVESCFSFNQLKTFVTLCQEDCDTLNKHINDDQVLGKGKKINTWFRPINPDDILPPPMSDEEMQQLGFDGYAIDYVECPPEMRWFLMREVGLHRVAISLKEISENNINTAMGYVARPVASYGGGATFVNGRTSNAVTRSRYGKRAINNMTRDLNPARAFTVPMGMVIQSLQQYGTMLTLIPSLNLTVDPEAKRKVDEIIKNCKMRIDMIDSQKNELQGKQNELDKDLKDFNERVAAIKKRRQEITEQQKLLSKMESSLAAMIKSLKDLKSKPPPEKRKKELEEQLRKINQRRAKIAKEYLDLAQAIIDEQEQCTKAGLRYLQINANKQALEQLSATKNVRLNQVTQQCNAVHEEYNQCKEVTVEILARTRTALKEVPDKVREAYEKIEDATCDYNQRVKDAQAQGHPLPDDETIEKRSSDELRAELETQRANLEMNLGANPGVVEQYEKRKRDIEQLEATLAQRKKEEEKIAKNIKNARDNWEPALRELVSSIGQKFSAAFDRIGCAGEIRISENEDYDKWAIDILVKFRDSEKLQLLTAHRQSGGERSLTTILYLMSLTEEARAPFSLVDEINQGMDQRAERVVHNSMVNVTCKPDSTQYFLITPKLLPDLEYHERMKILCVNNGEWLPENCGGAGKMMDMIKAYEAAKRQQNGGSSRGGM</sequence>
<name>A0A8H4QY51_9AGAR</name>
<dbReference type="GO" id="GO:0000724">
    <property type="term" value="P:double-strand break repair via homologous recombination"/>
    <property type="evidence" value="ECO:0007669"/>
    <property type="project" value="TreeGrafter"/>
</dbReference>
<reference evidence="7 8" key="1">
    <citation type="submission" date="2019-12" db="EMBL/GenBank/DDBJ databases">
        <authorList>
            <person name="Floudas D."/>
            <person name="Bentzer J."/>
            <person name="Ahren D."/>
            <person name="Johansson T."/>
            <person name="Persson P."/>
            <person name="Tunlid A."/>
        </authorList>
    </citation>
    <scope>NUCLEOTIDE SEQUENCE [LARGE SCALE GENOMIC DNA]</scope>
    <source>
        <strain evidence="7 8">CBS 102.39</strain>
    </source>
</reference>
<keyword evidence="8" id="KW-1185">Reference proteome</keyword>
<evidence type="ECO:0000256" key="2">
    <source>
        <dbReference type="ARBA" id="ARBA00018687"/>
    </source>
</evidence>
<protein>
    <recommendedName>
        <fullName evidence="2">Structural maintenance of chromosomes protein 5</fullName>
    </recommendedName>
</protein>
<feature type="domain" description="RecF/RecN/SMC N-terminal" evidence="6">
    <location>
        <begin position="116"/>
        <end position="1189"/>
    </location>
</feature>
<dbReference type="SUPFAM" id="SSF52540">
    <property type="entry name" value="P-loop containing nucleoside triphosphate hydrolases"/>
    <property type="match status" value="1"/>
</dbReference>
<feature type="compositionally biased region" description="Basic and acidic residues" evidence="5">
    <location>
        <begin position="90"/>
        <end position="106"/>
    </location>
</feature>
<dbReference type="InterPro" id="IPR003395">
    <property type="entry name" value="RecF/RecN/SMC_N"/>
</dbReference>
<dbReference type="PANTHER" id="PTHR45916">
    <property type="entry name" value="STRUCTURAL MAINTENANCE OF CHROMOSOMES PROTEIN 5"/>
    <property type="match status" value="1"/>
</dbReference>
<evidence type="ECO:0000313" key="8">
    <source>
        <dbReference type="Proteomes" id="UP000521872"/>
    </source>
</evidence>
<comment type="caution">
    <text evidence="7">The sequence shown here is derived from an EMBL/GenBank/DDBJ whole genome shotgun (WGS) entry which is preliminary data.</text>
</comment>
<dbReference type="Proteomes" id="UP000521872">
    <property type="component" value="Unassembled WGS sequence"/>
</dbReference>
<accession>A0A8H4QY51</accession>
<organism evidence="7 8">
    <name type="scientific">Agrocybe pediades</name>
    <dbReference type="NCBI Taxonomy" id="84607"/>
    <lineage>
        <taxon>Eukaryota</taxon>
        <taxon>Fungi</taxon>
        <taxon>Dikarya</taxon>
        <taxon>Basidiomycota</taxon>
        <taxon>Agaricomycotina</taxon>
        <taxon>Agaricomycetes</taxon>
        <taxon>Agaricomycetidae</taxon>
        <taxon>Agaricales</taxon>
        <taxon>Agaricineae</taxon>
        <taxon>Strophariaceae</taxon>
        <taxon>Agrocybe</taxon>
    </lineage>
</organism>
<dbReference type="GO" id="GO:0005634">
    <property type="term" value="C:nucleus"/>
    <property type="evidence" value="ECO:0007669"/>
    <property type="project" value="TreeGrafter"/>
</dbReference>
<evidence type="ECO:0000256" key="5">
    <source>
        <dbReference type="SAM" id="MobiDB-lite"/>
    </source>
</evidence>
<gene>
    <name evidence="7" type="ORF">D9613_004762</name>
</gene>
<dbReference type="InterPro" id="IPR027417">
    <property type="entry name" value="P-loop_NTPase"/>
</dbReference>
<comment type="similarity">
    <text evidence="1">Belongs to the SMC family. SMC5 subfamily.</text>
</comment>
<evidence type="ECO:0000256" key="4">
    <source>
        <dbReference type="SAM" id="Coils"/>
    </source>
</evidence>
<evidence type="ECO:0000313" key="7">
    <source>
        <dbReference type="EMBL" id="KAF4619700.1"/>
    </source>
</evidence>
<dbReference type="GO" id="GO:0030915">
    <property type="term" value="C:Smc5-Smc6 complex"/>
    <property type="evidence" value="ECO:0007669"/>
    <property type="project" value="TreeGrafter"/>
</dbReference>
<feature type="coiled-coil region" evidence="4">
    <location>
        <begin position="440"/>
        <end position="534"/>
    </location>
</feature>
<keyword evidence="3 4" id="KW-0175">Coiled coil</keyword>
<evidence type="ECO:0000259" key="6">
    <source>
        <dbReference type="Pfam" id="PF02463"/>
    </source>
</evidence>
<dbReference type="GO" id="GO:0003697">
    <property type="term" value="F:single-stranded DNA binding"/>
    <property type="evidence" value="ECO:0007669"/>
    <property type="project" value="TreeGrafter"/>
</dbReference>
<feature type="coiled-coil region" evidence="4">
    <location>
        <begin position="1000"/>
        <end position="1065"/>
    </location>
</feature>
<feature type="coiled-coil region" evidence="4">
    <location>
        <begin position="304"/>
        <end position="338"/>
    </location>
</feature>
<dbReference type="Pfam" id="PF02463">
    <property type="entry name" value="SMC_N"/>
    <property type="match status" value="1"/>
</dbReference>
<feature type="region of interest" description="Disordered" evidence="5">
    <location>
        <begin position="402"/>
        <end position="425"/>
    </location>
</feature>
<evidence type="ECO:0000256" key="3">
    <source>
        <dbReference type="ARBA" id="ARBA00023054"/>
    </source>
</evidence>
<feature type="region of interest" description="Disordered" evidence="5">
    <location>
        <begin position="1"/>
        <end position="106"/>
    </location>
</feature>
<feature type="coiled-coil region" evidence="4">
    <location>
        <begin position="793"/>
        <end position="882"/>
    </location>
</feature>